<sequence length="294" mass="33340">MPIVIPVELPDLTGLIKRIDQYDMGHGNSADLWKGEYTKDGRTISVAIKAIRNVNTDAEVERLSAKLIREARVWSQLVHPNISRFLGICYELAYKSTQPCLISPYYKNRDSFTYLQENPSVPRIPLLQQIAAGLEHLHKRLIVHGDLKAKNVLINDKGEACLTDFGLSRIVDLSGFTTKNLSAGTTRWMAYELLVVYKKEDLQPSELPRPTPASDVWAFGMTALEVYGGQRPFIEERADGQVMIRIIDKGLPTQESQGFKDAQVLWDTLKKCWTHDPAERVTIEKMREYLADLP</sequence>
<keyword evidence="2" id="KW-1185">Reference proteome</keyword>
<evidence type="ECO:0000313" key="1">
    <source>
        <dbReference type="EMBL" id="KAH7909352.1"/>
    </source>
</evidence>
<reference evidence="1" key="1">
    <citation type="journal article" date="2021" name="New Phytol.">
        <title>Evolutionary innovations through gain and loss of genes in the ectomycorrhizal Boletales.</title>
        <authorList>
            <person name="Wu G."/>
            <person name="Miyauchi S."/>
            <person name="Morin E."/>
            <person name="Kuo A."/>
            <person name="Drula E."/>
            <person name="Varga T."/>
            <person name="Kohler A."/>
            <person name="Feng B."/>
            <person name="Cao Y."/>
            <person name="Lipzen A."/>
            <person name="Daum C."/>
            <person name="Hundley H."/>
            <person name="Pangilinan J."/>
            <person name="Johnson J."/>
            <person name="Barry K."/>
            <person name="LaButti K."/>
            <person name="Ng V."/>
            <person name="Ahrendt S."/>
            <person name="Min B."/>
            <person name="Choi I.G."/>
            <person name="Park H."/>
            <person name="Plett J.M."/>
            <person name="Magnuson J."/>
            <person name="Spatafora J.W."/>
            <person name="Nagy L.G."/>
            <person name="Henrissat B."/>
            <person name="Grigoriev I.V."/>
            <person name="Yang Z.L."/>
            <person name="Xu J."/>
            <person name="Martin F.M."/>
        </authorList>
    </citation>
    <scope>NUCLEOTIDE SEQUENCE</scope>
    <source>
        <strain evidence="1">ATCC 28755</strain>
    </source>
</reference>
<accession>A0ACB8A8G4</accession>
<organism evidence="1 2">
    <name type="scientific">Hygrophoropsis aurantiaca</name>
    <dbReference type="NCBI Taxonomy" id="72124"/>
    <lineage>
        <taxon>Eukaryota</taxon>
        <taxon>Fungi</taxon>
        <taxon>Dikarya</taxon>
        <taxon>Basidiomycota</taxon>
        <taxon>Agaricomycotina</taxon>
        <taxon>Agaricomycetes</taxon>
        <taxon>Agaricomycetidae</taxon>
        <taxon>Boletales</taxon>
        <taxon>Coniophorineae</taxon>
        <taxon>Hygrophoropsidaceae</taxon>
        <taxon>Hygrophoropsis</taxon>
    </lineage>
</organism>
<evidence type="ECO:0000313" key="2">
    <source>
        <dbReference type="Proteomes" id="UP000790377"/>
    </source>
</evidence>
<dbReference type="Proteomes" id="UP000790377">
    <property type="component" value="Unassembled WGS sequence"/>
</dbReference>
<comment type="caution">
    <text evidence="1">The sequence shown here is derived from an EMBL/GenBank/DDBJ whole genome shotgun (WGS) entry which is preliminary data.</text>
</comment>
<gene>
    <name evidence="1" type="ORF">BJ138DRAFT_1155465</name>
</gene>
<proteinExistence type="predicted"/>
<name>A0ACB8A8G4_9AGAM</name>
<dbReference type="EMBL" id="MU267764">
    <property type="protein sequence ID" value="KAH7909352.1"/>
    <property type="molecule type" value="Genomic_DNA"/>
</dbReference>
<protein>
    <submittedName>
        <fullName evidence="1">Kinase-like domain-containing protein</fullName>
    </submittedName>
</protein>